<dbReference type="AlphaFoldDB" id="A0A8K0CCY7"/>
<keyword evidence="3" id="KW-1185">Reference proteome</keyword>
<dbReference type="Proteomes" id="UP000801492">
    <property type="component" value="Unassembled WGS sequence"/>
</dbReference>
<name>A0A8K0CCY7_IGNLU</name>
<comment type="caution">
    <text evidence="2">The sequence shown here is derived from an EMBL/GenBank/DDBJ whole genome shotgun (WGS) entry which is preliminary data.</text>
</comment>
<feature type="coiled-coil region" evidence="1">
    <location>
        <begin position="41"/>
        <end position="78"/>
    </location>
</feature>
<keyword evidence="1" id="KW-0175">Coiled coil</keyword>
<gene>
    <name evidence="2" type="ORF">ILUMI_24247</name>
</gene>
<organism evidence="2 3">
    <name type="scientific">Ignelater luminosus</name>
    <name type="common">Cucubano</name>
    <name type="synonym">Pyrophorus luminosus</name>
    <dbReference type="NCBI Taxonomy" id="2038154"/>
    <lineage>
        <taxon>Eukaryota</taxon>
        <taxon>Metazoa</taxon>
        <taxon>Ecdysozoa</taxon>
        <taxon>Arthropoda</taxon>
        <taxon>Hexapoda</taxon>
        <taxon>Insecta</taxon>
        <taxon>Pterygota</taxon>
        <taxon>Neoptera</taxon>
        <taxon>Endopterygota</taxon>
        <taxon>Coleoptera</taxon>
        <taxon>Polyphaga</taxon>
        <taxon>Elateriformia</taxon>
        <taxon>Elateroidea</taxon>
        <taxon>Elateridae</taxon>
        <taxon>Agrypninae</taxon>
        <taxon>Pyrophorini</taxon>
        <taxon>Ignelater</taxon>
    </lineage>
</organism>
<evidence type="ECO:0000313" key="2">
    <source>
        <dbReference type="EMBL" id="KAF2881932.1"/>
    </source>
</evidence>
<dbReference type="EMBL" id="VTPC01090681">
    <property type="protein sequence ID" value="KAF2881932.1"/>
    <property type="molecule type" value="Genomic_DNA"/>
</dbReference>
<evidence type="ECO:0000313" key="3">
    <source>
        <dbReference type="Proteomes" id="UP000801492"/>
    </source>
</evidence>
<proteinExistence type="predicted"/>
<evidence type="ECO:0000256" key="1">
    <source>
        <dbReference type="SAM" id="Coils"/>
    </source>
</evidence>
<protein>
    <submittedName>
        <fullName evidence="2">Uncharacterized protein</fullName>
    </submittedName>
</protein>
<sequence length="214" mass="25099">MSSELEITIDVAQKLNELQAKKRKVMVEMIQELQQFMETYMKVLKDEQKKCLTEIQELKRENSQIKKEKQELKKGIKTDNGKDWKIGNKEVQKWHGHSQRILTVKLKTNEEDLDTFVVVYGPIEDEKAEIKNGFWKDLTLAIEQCRGRVYITGNFNGTVGNKNELYKRILGDDIRSKTENMERIRDKIERNSKKQPEEAEIEELTALEARNAIL</sequence>
<dbReference type="OrthoDB" id="5549358at2759"/>
<reference evidence="2" key="1">
    <citation type="submission" date="2019-08" db="EMBL/GenBank/DDBJ databases">
        <title>The genome of the North American firefly Photinus pyralis.</title>
        <authorList>
            <consortium name="Photinus pyralis genome working group"/>
            <person name="Fallon T.R."/>
            <person name="Sander Lower S.E."/>
            <person name="Weng J.-K."/>
        </authorList>
    </citation>
    <scope>NUCLEOTIDE SEQUENCE</scope>
    <source>
        <strain evidence="2">TRF0915ILg1</strain>
        <tissue evidence="2">Whole body</tissue>
    </source>
</reference>
<accession>A0A8K0CCY7</accession>